<evidence type="ECO:0000313" key="1">
    <source>
        <dbReference type="EMBL" id="KAJ8980446.1"/>
    </source>
</evidence>
<dbReference type="EMBL" id="JAPWTJ010000260">
    <property type="protein sequence ID" value="KAJ8980446.1"/>
    <property type="molecule type" value="Genomic_DNA"/>
</dbReference>
<comment type="caution">
    <text evidence="1">The sequence shown here is derived from an EMBL/GenBank/DDBJ whole genome shotgun (WGS) entry which is preliminary data.</text>
</comment>
<evidence type="ECO:0000313" key="2">
    <source>
        <dbReference type="Proteomes" id="UP001162164"/>
    </source>
</evidence>
<organism evidence="1 2">
    <name type="scientific">Molorchus minor</name>
    <dbReference type="NCBI Taxonomy" id="1323400"/>
    <lineage>
        <taxon>Eukaryota</taxon>
        <taxon>Metazoa</taxon>
        <taxon>Ecdysozoa</taxon>
        <taxon>Arthropoda</taxon>
        <taxon>Hexapoda</taxon>
        <taxon>Insecta</taxon>
        <taxon>Pterygota</taxon>
        <taxon>Neoptera</taxon>
        <taxon>Endopterygota</taxon>
        <taxon>Coleoptera</taxon>
        <taxon>Polyphaga</taxon>
        <taxon>Cucujiformia</taxon>
        <taxon>Chrysomeloidea</taxon>
        <taxon>Cerambycidae</taxon>
        <taxon>Lamiinae</taxon>
        <taxon>Monochamini</taxon>
        <taxon>Molorchus</taxon>
    </lineage>
</organism>
<sequence length="154" mass="17570">MNEITIKNKNHKLTQIDKIKLLSIELTLRFSYSTDVNDGSEPVIKNYSDDLKDGLELNECMETYDGYSEFVHEVTHVLVNGYVEDYKSIETEVEIKHHVCEDVFQEALTHLSYTDRKSVALDYLPALRNISRSKGVVLPITTNGVTVLETTLET</sequence>
<gene>
    <name evidence="1" type="ORF">NQ317_001619</name>
</gene>
<accession>A0ABQ9JQE3</accession>
<reference evidence="1" key="1">
    <citation type="journal article" date="2023" name="Insect Mol. Biol.">
        <title>Genome sequencing provides insights into the evolution of gene families encoding plant cell wall-degrading enzymes in longhorned beetles.</title>
        <authorList>
            <person name="Shin N.R."/>
            <person name="Okamura Y."/>
            <person name="Kirsch R."/>
            <person name="Pauchet Y."/>
        </authorList>
    </citation>
    <scope>NUCLEOTIDE SEQUENCE</scope>
    <source>
        <strain evidence="1">MMC_N1</strain>
    </source>
</reference>
<keyword evidence="2" id="KW-1185">Reference proteome</keyword>
<name>A0ABQ9JQE3_9CUCU</name>
<dbReference type="Proteomes" id="UP001162164">
    <property type="component" value="Unassembled WGS sequence"/>
</dbReference>
<protein>
    <submittedName>
        <fullName evidence="1">Uncharacterized protein</fullName>
    </submittedName>
</protein>
<proteinExistence type="predicted"/>